<keyword evidence="9" id="KW-1185">Reference proteome</keyword>
<keyword evidence="7" id="KW-1133">Transmembrane helix</keyword>
<keyword evidence="2" id="KW-1003">Cell membrane</keyword>
<dbReference type="Pfam" id="PF03279">
    <property type="entry name" value="Lip_A_acyltrans"/>
    <property type="match status" value="1"/>
</dbReference>
<dbReference type="PANTHER" id="PTHR30606:SF10">
    <property type="entry name" value="PHOSPHATIDYLINOSITOL MANNOSIDE ACYLTRANSFERASE"/>
    <property type="match status" value="1"/>
</dbReference>
<accession>A0A7X9RSL6</accession>
<keyword evidence="6 8" id="KW-0012">Acyltransferase</keyword>
<feature type="transmembrane region" description="Helical" evidence="7">
    <location>
        <begin position="12"/>
        <end position="32"/>
    </location>
</feature>
<dbReference type="GO" id="GO:0016746">
    <property type="term" value="F:acyltransferase activity"/>
    <property type="evidence" value="ECO:0007669"/>
    <property type="project" value="UniProtKB-KW"/>
</dbReference>
<keyword evidence="7" id="KW-0812">Transmembrane</keyword>
<comment type="caution">
    <text evidence="8">The sequence shown here is derived from an EMBL/GenBank/DDBJ whole genome shotgun (WGS) entry which is preliminary data.</text>
</comment>
<evidence type="ECO:0000256" key="3">
    <source>
        <dbReference type="ARBA" id="ARBA00022519"/>
    </source>
</evidence>
<keyword evidence="3" id="KW-0997">Cell inner membrane</keyword>
<dbReference type="GO" id="GO:0005886">
    <property type="term" value="C:plasma membrane"/>
    <property type="evidence" value="ECO:0007669"/>
    <property type="project" value="UniProtKB-SubCell"/>
</dbReference>
<protein>
    <submittedName>
        <fullName evidence="8">Lysophospholipid acyltransferase family protein</fullName>
    </submittedName>
</protein>
<dbReference type="RefSeq" id="WP_169655685.1">
    <property type="nucleotide sequence ID" value="NZ_JABANE010000010.1"/>
</dbReference>
<evidence type="ECO:0000256" key="7">
    <source>
        <dbReference type="SAM" id="Phobius"/>
    </source>
</evidence>
<dbReference type="AlphaFoldDB" id="A0A7X9RSL6"/>
<evidence type="ECO:0000256" key="5">
    <source>
        <dbReference type="ARBA" id="ARBA00023136"/>
    </source>
</evidence>
<evidence type="ECO:0000256" key="6">
    <source>
        <dbReference type="ARBA" id="ARBA00023315"/>
    </source>
</evidence>
<keyword evidence="5 7" id="KW-0472">Membrane</keyword>
<evidence type="ECO:0000256" key="4">
    <source>
        <dbReference type="ARBA" id="ARBA00022679"/>
    </source>
</evidence>
<evidence type="ECO:0000256" key="2">
    <source>
        <dbReference type="ARBA" id="ARBA00022475"/>
    </source>
</evidence>
<sequence>MIFIKLFSRLPFFFIHSLSYSIAFFMGSIIRYRRSKIAENIKIAFPEKSPLERKKLLFQFYLNLTDVGFEALKSYSMTREQMQKRFKVLNPEKMEEHIQKNEPFLLLAGHVTNWEWQLSGYASQLNFNFGGVYKPLSSKFTDKLMLDIRANFGGYPIPMAKTMREILVRMKRKEMFSFGLVADQSPPNYDKKREWVQFFNRETAFFSGPEIITQMAKMPVYYAHITRTKRGHYEGRIIPIFQEGDEYVKGSSQITKKYAELLEANIRESPADWLWSHNRWKYTREEIEVEVK</sequence>
<proteinExistence type="predicted"/>
<evidence type="ECO:0000313" key="9">
    <source>
        <dbReference type="Proteomes" id="UP000576082"/>
    </source>
</evidence>
<name>A0A7X9RSL6_9BACT</name>
<dbReference type="InterPro" id="IPR004960">
    <property type="entry name" value="LipA_acyltrans"/>
</dbReference>
<gene>
    <name evidence="8" type="ORF">HHU12_05335</name>
</gene>
<reference evidence="8 9" key="1">
    <citation type="submission" date="2020-04" db="EMBL/GenBank/DDBJ databases">
        <title>Flammeovirga sp. SR4, a novel species isolated from seawater.</title>
        <authorList>
            <person name="Wang X."/>
        </authorList>
    </citation>
    <scope>NUCLEOTIDE SEQUENCE [LARGE SCALE GENOMIC DNA]</scope>
    <source>
        <strain evidence="8 9">ATCC 23126</strain>
    </source>
</reference>
<dbReference type="GO" id="GO:0009247">
    <property type="term" value="P:glycolipid biosynthetic process"/>
    <property type="evidence" value="ECO:0007669"/>
    <property type="project" value="UniProtKB-ARBA"/>
</dbReference>
<evidence type="ECO:0000313" key="8">
    <source>
        <dbReference type="EMBL" id="NME67380.1"/>
    </source>
</evidence>
<dbReference type="EMBL" id="JABANE010000010">
    <property type="protein sequence ID" value="NME67380.1"/>
    <property type="molecule type" value="Genomic_DNA"/>
</dbReference>
<dbReference type="CDD" id="cd07984">
    <property type="entry name" value="LPLAT_LABLAT-like"/>
    <property type="match status" value="1"/>
</dbReference>
<dbReference type="Proteomes" id="UP000576082">
    <property type="component" value="Unassembled WGS sequence"/>
</dbReference>
<keyword evidence="4 8" id="KW-0808">Transferase</keyword>
<comment type="subcellular location">
    <subcellularLocation>
        <location evidence="1">Cell inner membrane</location>
    </subcellularLocation>
</comment>
<organism evidence="8 9">
    <name type="scientific">Flammeovirga aprica JL-4</name>
    <dbReference type="NCBI Taxonomy" id="694437"/>
    <lineage>
        <taxon>Bacteria</taxon>
        <taxon>Pseudomonadati</taxon>
        <taxon>Bacteroidota</taxon>
        <taxon>Cytophagia</taxon>
        <taxon>Cytophagales</taxon>
        <taxon>Flammeovirgaceae</taxon>
        <taxon>Flammeovirga</taxon>
    </lineage>
</organism>
<dbReference type="PANTHER" id="PTHR30606">
    <property type="entry name" value="LIPID A BIOSYNTHESIS LAUROYL ACYLTRANSFERASE"/>
    <property type="match status" value="1"/>
</dbReference>
<evidence type="ECO:0000256" key="1">
    <source>
        <dbReference type="ARBA" id="ARBA00004533"/>
    </source>
</evidence>